<dbReference type="Pfam" id="PF00169">
    <property type="entry name" value="PH"/>
    <property type="match status" value="1"/>
</dbReference>
<dbReference type="Gene3D" id="2.30.29.30">
    <property type="entry name" value="Pleckstrin-homology domain (PH domain)/Phosphotyrosine-binding domain (PTB)"/>
    <property type="match status" value="1"/>
</dbReference>
<evidence type="ECO:0000313" key="3">
    <source>
        <dbReference type="Proteomes" id="UP000694400"/>
    </source>
</evidence>
<dbReference type="InterPro" id="IPR001849">
    <property type="entry name" value="PH_domain"/>
</dbReference>
<dbReference type="AlphaFoldDB" id="A0A8B9QZQ7"/>
<evidence type="ECO:0000259" key="1">
    <source>
        <dbReference type="Pfam" id="PF00169"/>
    </source>
</evidence>
<accession>A0A8B9QZQ7</accession>
<reference evidence="2" key="1">
    <citation type="submission" date="2025-08" db="UniProtKB">
        <authorList>
            <consortium name="Ensembl"/>
        </authorList>
    </citation>
    <scope>IDENTIFICATION</scope>
</reference>
<dbReference type="InterPro" id="IPR052212">
    <property type="entry name" value="PH-like_domain"/>
</dbReference>
<dbReference type="SUPFAM" id="SSF50729">
    <property type="entry name" value="PH domain-like"/>
    <property type="match status" value="1"/>
</dbReference>
<organism evidence="2 3">
    <name type="scientific">Anas platyrhynchos</name>
    <name type="common">Mallard</name>
    <name type="synonym">Anas boschas</name>
    <dbReference type="NCBI Taxonomy" id="8839"/>
    <lineage>
        <taxon>Eukaryota</taxon>
        <taxon>Metazoa</taxon>
        <taxon>Chordata</taxon>
        <taxon>Craniata</taxon>
        <taxon>Vertebrata</taxon>
        <taxon>Euteleostomi</taxon>
        <taxon>Archelosauria</taxon>
        <taxon>Archosauria</taxon>
        <taxon>Dinosauria</taxon>
        <taxon>Saurischia</taxon>
        <taxon>Theropoda</taxon>
        <taxon>Coelurosauria</taxon>
        <taxon>Aves</taxon>
        <taxon>Neognathae</taxon>
        <taxon>Galloanserae</taxon>
        <taxon>Anseriformes</taxon>
        <taxon>Anatidae</taxon>
        <taxon>Anatinae</taxon>
        <taxon>Anas</taxon>
    </lineage>
</organism>
<sequence>MGGRIKTWRRCWFLLDPRRRLLAYYGDKEETKLKGVIYFQAIEEVYYDHGRAACKSPNPRLT</sequence>
<feature type="domain" description="PH" evidence="1">
    <location>
        <begin position="3"/>
        <end position="51"/>
    </location>
</feature>
<dbReference type="Proteomes" id="UP000694400">
    <property type="component" value="Unassembled WGS sequence"/>
</dbReference>
<dbReference type="PANTHER" id="PTHR12156">
    <property type="entry name" value="PLECKSTRIN HOMOLOGY-LIKE DOMAIN, FAMILY B, MEMBER 3"/>
    <property type="match status" value="1"/>
</dbReference>
<name>A0A8B9QZQ7_ANAPL</name>
<proteinExistence type="predicted"/>
<protein>
    <recommendedName>
        <fullName evidence="1">PH domain-containing protein</fullName>
    </recommendedName>
</protein>
<dbReference type="Ensembl" id="ENSAPLT00020004071.1">
    <property type="protein sequence ID" value="ENSAPLP00020003781.1"/>
    <property type="gene ID" value="ENSAPLG00020002801.1"/>
</dbReference>
<reference evidence="2" key="2">
    <citation type="submission" date="2025-09" db="UniProtKB">
        <authorList>
            <consortium name="Ensembl"/>
        </authorList>
    </citation>
    <scope>IDENTIFICATION</scope>
</reference>
<evidence type="ECO:0000313" key="2">
    <source>
        <dbReference type="Ensembl" id="ENSAPLP00020003781.1"/>
    </source>
</evidence>
<dbReference type="InterPro" id="IPR011993">
    <property type="entry name" value="PH-like_dom_sf"/>
</dbReference>
<dbReference type="PANTHER" id="PTHR12156:SF22">
    <property type="entry name" value="PLECKSTRIN HOMOLOGY-LIKE DOMAIN FAMILY B MEMBER 3"/>
    <property type="match status" value="1"/>
</dbReference>